<reference evidence="2 3" key="1">
    <citation type="submission" date="2018-06" db="EMBL/GenBank/DDBJ databases">
        <authorList>
            <consortium name="Pathogen Informatics"/>
            <person name="Doyle S."/>
        </authorList>
    </citation>
    <scope>NUCLEOTIDE SEQUENCE [LARGE SCALE GENOMIC DNA]</scope>
    <source>
        <strain evidence="2 3">NCTC13296</strain>
    </source>
</reference>
<evidence type="ECO:0000313" key="3">
    <source>
        <dbReference type="Proteomes" id="UP000254569"/>
    </source>
</evidence>
<feature type="transmembrane region" description="Helical" evidence="1">
    <location>
        <begin position="229"/>
        <end position="249"/>
    </location>
</feature>
<dbReference type="Proteomes" id="UP000254569">
    <property type="component" value="Unassembled WGS sequence"/>
</dbReference>
<feature type="transmembrane region" description="Helical" evidence="1">
    <location>
        <begin position="270"/>
        <end position="292"/>
    </location>
</feature>
<evidence type="ECO:0000313" key="2">
    <source>
        <dbReference type="EMBL" id="SUF09010.1"/>
    </source>
</evidence>
<feature type="transmembrane region" description="Helical" evidence="1">
    <location>
        <begin position="161"/>
        <end position="181"/>
    </location>
</feature>
<proteinExistence type="predicted"/>
<keyword evidence="1" id="KW-0472">Membrane</keyword>
<organism evidence="2 3">
    <name type="scientific">Rhodococcus gordoniae</name>
    <dbReference type="NCBI Taxonomy" id="223392"/>
    <lineage>
        <taxon>Bacteria</taxon>
        <taxon>Bacillati</taxon>
        <taxon>Actinomycetota</taxon>
        <taxon>Actinomycetes</taxon>
        <taxon>Mycobacteriales</taxon>
        <taxon>Nocardiaceae</taxon>
        <taxon>Rhodococcus</taxon>
    </lineage>
</organism>
<keyword evidence="1" id="KW-1133">Transmembrane helix</keyword>
<keyword evidence="3" id="KW-1185">Reference proteome</keyword>
<name>A0A379PMT2_9NOCA</name>
<dbReference type="InterPro" id="IPR010640">
    <property type="entry name" value="Low_temperature_requirement_A"/>
</dbReference>
<dbReference type="AlphaFoldDB" id="A0A379PMT2"/>
<feature type="transmembrane region" description="Helical" evidence="1">
    <location>
        <begin position="202"/>
        <end position="223"/>
    </location>
</feature>
<feature type="transmembrane region" description="Helical" evidence="1">
    <location>
        <begin position="357"/>
        <end position="374"/>
    </location>
</feature>
<dbReference type="Pfam" id="PF06772">
    <property type="entry name" value="LtrA"/>
    <property type="match status" value="1"/>
</dbReference>
<keyword evidence="1" id="KW-0812">Transmembrane</keyword>
<dbReference type="RefSeq" id="WP_064063664.1">
    <property type="nucleotide sequence ID" value="NZ_LPZN01000017.1"/>
</dbReference>
<feature type="transmembrane region" description="Helical" evidence="1">
    <location>
        <begin position="43"/>
        <end position="62"/>
    </location>
</feature>
<feature type="transmembrane region" description="Helical" evidence="1">
    <location>
        <begin position="106"/>
        <end position="126"/>
    </location>
</feature>
<feature type="transmembrane region" description="Helical" evidence="1">
    <location>
        <begin position="138"/>
        <end position="155"/>
    </location>
</feature>
<sequence>MRQAQRGDSEEKRAAPLELFYDLVFVFAISQVSHLLLEHLTWAGAGRAVLILLAVWWSWNYTTWATNELDPETNAVRILLIALMLASLLMAIAAPEAFGSKGLLFAAAYVSIQVGRHLFLTFVVAAKGTIERERAGRILIWLTVAGMFWIAGGFASDEARVGVWIVALAFDYCAPLFYFRVPGRPRLAGGTWDLATDHFVERFGLFVIAALGETIVITGTTVVDLRLDVMTVTAFGGAFVGTAALWWLYFTSTRELAHNALARSSSRTQLARDSYTYGHVLIIAGIILTAVGDELVITHPTDRLSSAQMSAVIGGPTLYLVAQTVLRLRATRTISAPLVSGTLACLAIGIVGTALPGVAVSALLVTVLVVVVLVQEVQRRRATQEVRYRSPSGV</sequence>
<feature type="transmembrane region" description="Helical" evidence="1">
    <location>
        <begin position="74"/>
        <end position="94"/>
    </location>
</feature>
<dbReference type="EMBL" id="UGVI01000002">
    <property type="protein sequence ID" value="SUF09010.1"/>
    <property type="molecule type" value="Genomic_DNA"/>
</dbReference>
<dbReference type="PANTHER" id="PTHR36840">
    <property type="entry name" value="BLL5714 PROTEIN"/>
    <property type="match status" value="1"/>
</dbReference>
<feature type="transmembrane region" description="Helical" evidence="1">
    <location>
        <begin position="304"/>
        <end position="322"/>
    </location>
</feature>
<dbReference type="PANTHER" id="PTHR36840:SF1">
    <property type="entry name" value="BLL5714 PROTEIN"/>
    <property type="match status" value="1"/>
</dbReference>
<feature type="transmembrane region" description="Helical" evidence="1">
    <location>
        <begin position="334"/>
        <end position="351"/>
    </location>
</feature>
<feature type="transmembrane region" description="Helical" evidence="1">
    <location>
        <begin position="20"/>
        <end position="37"/>
    </location>
</feature>
<gene>
    <name evidence="2" type="ORF">NCTC13296_04207</name>
</gene>
<protein>
    <submittedName>
        <fullName evidence="2">Low temperature requirement protein A</fullName>
    </submittedName>
</protein>
<evidence type="ECO:0000256" key="1">
    <source>
        <dbReference type="SAM" id="Phobius"/>
    </source>
</evidence>
<accession>A0A379PMT2</accession>